<evidence type="ECO:0000259" key="6">
    <source>
        <dbReference type="Pfam" id="PF00441"/>
    </source>
</evidence>
<evidence type="ECO:0000256" key="3">
    <source>
        <dbReference type="ARBA" id="ARBA00022630"/>
    </source>
</evidence>
<reference evidence="9" key="1">
    <citation type="submission" date="2020-05" db="EMBL/GenBank/DDBJ databases">
        <authorList>
            <person name="Chiriac C."/>
            <person name="Salcher M."/>
            <person name="Ghai R."/>
            <person name="Kavagutti S V."/>
        </authorList>
    </citation>
    <scope>NUCLEOTIDE SEQUENCE</scope>
</reference>
<feature type="domain" description="Acyl-CoA dehydrogenase/oxidase C-terminal" evidence="6">
    <location>
        <begin position="254"/>
        <end position="403"/>
    </location>
</feature>
<dbReference type="SUPFAM" id="SSF47203">
    <property type="entry name" value="Acyl-CoA dehydrogenase C-terminal domain-like"/>
    <property type="match status" value="1"/>
</dbReference>
<keyword evidence="3" id="KW-0285">Flavoprotein</keyword>
<dbReference type="GO" id="GO:0005886">
    <property type="term" value="C:plasma membrane"/>
    <property type="evidence" value="ECO:0007669"/>
    <property type="project" value="TreeGrafter"/>
</dbReference>
<sequence>MTADLHAAALDEDERREFVAVATSFLEANAERLPAAESFTWGRGPEVRLMGKDDEDPRALIAQARAWRAKVFDAGFGWLGGPVEYGGGGRHHDLDGIYRSLESEFDVPDQSAWGVAWEMVAPAILVHGNEDVKQRYLSRIYRGELLCSQLLSEPGNGSDLAGLRTKAVRDGDEWVVNGQKVWSSYAHLAELGQLMARTDPDAPKHKGLTMFLLPMDTPGVEPRPLRQMNGNAEFNEVFLTDVRVPDGNRVGDAGRGWAAVLTTLMSERAAVGSGKTSAAADPALILVELARHMDRLNDAVVRQTLAEVLTHRKLIEWVGARGEALVASGQARGAEGSILKLLSSRQIRRIANLAGSLLGPAFGADTGEWGTFAWSDYLCSTPGLRIAGGTDEIQHNILGERILGLPKEPHLQ</sequence>
<dbReference type="GO" id="GO:0016627">
    <property type="term" value="F:oxidoreductase activity, acting on the CH-CH group of donors"/>
    <property type="evidence" value="ECO:0007669"/>
    <property type="project" value="InterPro"/>
</dbReference>
<evidence type="ECO:0000259" key="8">
    <source>
        <dbReference type="Pfam" id="PF02771"/>
    </source>
</evidence>
<dbReference type="EMBL" id="CAEZYY010000082">
    <property type="protein sequence ID" value="CAB4775718.1"/>
    <property type="molecule type" value="Genomic_DNA"/>
</dbReference>
<proteinExistence type="inferred from homology"/>
<gene>
    <name evidence="9" type="ORF">UFOPK2806_02696</name>
</gene>
<dbReference type="Gene3D" id="1.10.540.10">
    <property type="entry name" value="Acyl-CoA dehydrogenase/oxidase, N-terminal domain"/>
    <property type="match status" value="1"/>
</dbReference>
<dbReference type="Pfam" id="PF00441">
    <property type="entry name" value="Acyl-CoA_dh_1"/>
    <property type="match status" value="1"/>
</dbReference>
<dbReference type="InterPro" id="IPR036250">
    <property type="entry name" value="AcylCo_DH-like_C"/>
</dbReference>
<dbReference type="PANTHER" id="PTHR43292">
    <property type="entry name" value="ACYL-COA DEHYDROGENASE"/>
    <property type="match status" value="1"/>
</dbReference>
<comment type="similarity">
    <text evidence="2">Belongs to the acyl-CoA dehydrogenase family.</text>
</comment>
<dbReference type="FunFam" id="2.40.110.10:FF:000011">
    <property type="entry name" value="Acyl-CoA dehydrogenase FadE34"/>
    <property type="match status" value="1"/>
</dbReference>
<dbReference type="InterPro" id="IPR052161">
    <property type="entry name" value="Mycobact_Acyl-CoA_DH"/>
</dbReference>
<feature type="domain" description="Acyl-CoA dehydrogenase/oxidase N-terminal" evidence="8">
    <location>
        <begin position="67"/>
        <end position="144"/>
    </location>
</feature>
<accession>A0A6J6VYA0</accession>
<dbReference type="Pfam" id="PF02770">
    <property type="entry name" value="Acyl-CoA_dh_M"/>
    <property type="match status" value="1"/>
</dbReference>
<keyword evidence="4" id="KW-0274">FAD</keyword>
<dbReference type="InterPro" id="IPR009100">
    <property type="entry name" value="AcylCoA_DH/oxidase_NM_dom_sf"/>
</dbReference>
<dbReference type="SUPFAM" id="SSF56645">
    <property type="entry name" value="Acyl-CoA dehydrogenase NM domain-like"/>
    <property type="match status" value="1"/>
</dbReference>
<evidence type="ECO:0000256" key="2">
    <source>
        <dbReference type="ARBA" id="ARBA00009347"/>
    </source>
</evidence>
<dbReference type="Gene3D" id="1.20.140.10">
    <property type="entry name" value="Butyryl-CoA Dehydrogenase, subunit A, domain 3"/>
    <property type="match status" value="1"/>
</dbReference>
<organism evidence="9">
    <name type="scientific">freshwater metagenome</name>
    <dbReference type="NCBI Taxonomy" id="449393"/>
    <lineage>
        <taxon>unclassified sequences</taxon>
        <taxon>metagenomes</taxon>
        <taxon>ecological metagenomes</taxon>
    </lineage>
</organism>
<dbReference type="GO" id="GO:0050660">
    <property type="term" value="F:flavin adenine dinucleotide binding"/>
    <property type="evidence" value="ECO:0007669"/>
    <property type="project" value="InterPro"/>
</dbReference>
<comment type="cofactor">
    <cofactor evidence="1">
        <name>FAD</name>
        <dbReference type="ChEBI" id="CHEBI:57692"/>
    </cofactor>
</comment>
<dbReference type="Pfam" id="PF02771">
    <property type="entry name" value="Acyl-CoA_dh_N"/>
    <property type="match status" value="1"/>
</dbReference>
<dbReference type="InterPro" id="IPR046373">
    <property type="entry name" value="Acyl-CoA_Oxase/DH_mid-dom_sf"/>
</dbReference>
<evidence type="ECO:0000256" key="1">
    <source>
        <dbReference type="ARBA" id="ARBA00001974"/>
    </source>
</evidence>
<dbReference type="Gene3D" id="2.40.110.10">
    <property type="entry name" value="Butyryl-CoA Dehydrogenase, subunit A, domain 2"/>
    <property type="match status" value="1"/>
</dbReference>
<evidence type="ECO:0000256" key="5">
    <source>
        <dbReference type="ARBA" id="ARBA00023002"/>
    </source>
</evidence>
<dbReference type="InterPro" id="IPR037069">
    <property type="entry name" value="AcylCoA_DH/ox_N_sf"/>
</dbReference>
<dbReference type="InterPro" id="IPR009075">
    <property type="entry name" value="AcylCo_DH/oxidase_C"/>
</dbReference>
<protein>
    <submittedName>
        <fullName evidence="9">Unannotated protein</fullName>
    </submittedName>
</protein>
<evidence type="ECO:0000256" key="4">
    <source>
        <dbReference type="ARBA" id="ARBA00022827"/>
    </source>
</evidence>
<dbReference type="InterPro" id="IPR006091">
    <property type="entry name" value="Acyl-CoA_Oxase/DH_mid-dom"/>
</dbReference>
<name>A0A6J6VYA0_9ZZZZ</name>
<evidence type="ECO:0000259" key="7">
    <source>
        <dbReference type="Pfam" id="PF02770"/>
    </source>
</evidence>
<evidence type="ECO:0000313" key="9">
    <source>
        <dbReference type="EMBL" id="CAB4775718.1"/>
    </source>
</evidence>
<dbReference type="InterPro" id="IPR013786">
    <property type="entry name" value="AcylCoA_DH/ox_N"/>
</dbReference>
<dbReference type="AlphaFoldDB" id="A0A6J6VYA0"/>
<dbReference type="PANTHER" id="PTHR43292:SF4">
    <property type="entry name" value="ACYL-COA DEHYDROGENASE FADE34"/>
    <property type="match status" value="1"/>
</dbReference>
<keyword evidence="5" id="KW-0560">Oxidoreductase</keyword>
<feature type="domain" description="Acyl-CoA oxidase/dehydrogenase middle" evidence="7">
    <location>
        <begin position="150"/>
        <end position="242"/>
    </location>
</feature>